<evidence type="ECO:0000256" key="3">
    <source>
        <dbReference type="PROSITE-ProRule" id="PRU00284"/>
    </source>
</evidence>
<accession>A0ABM7UIR3</accession>
<dbReference type="Pfam" id="PF00672">
    <property type="entry name" value="HAMP"/>
    <property type="match status" value="1"/>
</dbReference>
<sequence>MFNNLKVGIRLGLGFGVIISFLFILSGISVFRLSQVNEATKLIVEDRYPKTILVNDINKRTIDNGRLIRNILLVDSEVENEKYYKKIGVNRDKINESLATLEKRVITEKGKKLLKEVIKNHTTLDERYITLYQLLKTDKKKSLNFLFTEFLPVNNAFGTSLDNQAIFQGELMDASSKEANDIYSSTRTLALSLTLIAMILAILTAILITKSITKPLTEAVDAANKLQIGDLSAQIASTSKDEIGQLLQSMKAMISKFNQMVEGQRKVVAAANEGNFNKRVDLAGLQGFQKEIGEGLNQLVITTGESIEDVVRVMGAVSEGILTKSIDKAYLGSFAKLKDFTNNTVAKLFQVVNEVNHRADSIANAADQVNSAAQQISQSTVEQAAGVEETSASIAQITISISQNNENAKITDKIASKTSSTAKEGGEAVKAMILAMNDIVDKIGIIDSITDQTNLLALNAAIEAARTGELGRGFAVVASEVRNLAERSQVAAQEIGEVAKNSVLLAERAGIYLDEIVPNVKKTSDLVQEISASSEEQSTGVKQINSAVIQLSQTTQANASSSEELASTAEEMTGQAIQLQKTMAFFKI</sequence>
<dbReference type="InterPro" id="IPR003660">
    <property type="entry name" value="HAMP_dom"/>
</dbReference>
<dbReference type="SUPFAM" id="SSF158472">
    <property type="entry name" value="HAMP domain-like"/>
    <property type="match status" value="1"/>
</dbReference>
<dbReference type="InterPro" id="IPR004090">
    <property type="entry name" value="Chemotax_Me-accpt_rcpt"/>
</dbReference>
<dbReference type="PROSITE" id="PS50111">
    <property type="entry name" value="CHEMOTAXIS_TRANSDUC_2"/>
    <property type="match status" value="1"/>
</dbReference>
<dbReference type="Gene3D" id="6.10.340.10">
    <property type="match status" value="1"/>
</dbReference>
<dbReference type="CDD" id="cd19411">
    <property type="entry name" value="MCP2201-like_sensor"/>
    <property type="match status" value="1"/>
</dbReference>
<comment type="similarity">
    <text evidence="2">Belongs to the methyl-accepting chemotaxis (MCP) protein family.</text>
</comment>
<evidence type="ECO:0000256" key="2">
    <source>
        <dbReference type="ARBA" id="ARBA00029447"/>
    </source>
</evidence>
<protein>
    <submittedName>
        <fullName evidence="7">Methyl-accepting chemotaxis protein</fullName>
    </submittedName>
</protein>
<dbReference type="PRINTS" id="PR00260">
    <property type="entry name" value="CHEMTRNSDUCR"/>
</dbReference>
<dbReference type="PANTHER" id="PTHR43531:SF11">
    <property type="entry name" value="METHYL-ACCEPTING CHEMOTAXIS PROTEIN 3"/>
    <property type="match status" value="1"/>
</dbReference>
<dbReference type="Pfam" id="PF18947">
    <property type="entry name" value="HAMP_2"/>
    <property type="match status" value="1"/>
</dbReference>
<keyword evidence="1" id="KW-0145">Chemotaxis</keyword>
<feature type="domain" description="Methyl-accepting transducer" evidence="5">
    <location>
        <begin position="358"/>
        <end position="573"/>
    </location>
</feature>
<evidence type="ECO:0000256" key="4">
    <source>
        <dbReference type="SAM" id="Phobius"/>
    </source>
</evidence>
<dbReference type="SMART" id="SM00304">
    <property type="entry name" value="HAMP"/>
    <property type="match status" value="1"/>
</dbReference>
<dbReference type="CDD" id="cd11386">
    <property type="entry name" value="MCP_signal"/>
    <property type="match status" value="1"/>
</dbReference>
<dbReference type="Gene3D" id="1.10.287.950">
    <property type="entry name" value="Methyl-accepting chemotaxis protein"/>
    <property type="match status" value="1"/>
</dbReference>
<dbReference type="EMBL" id="AP025028">
    <property type="protein sequence ID" value="BDA78645.1"/>
    <property type="molecule type" value="Genomic_DNA"/>
</dbReference>
<gene>
    <name evidence="7" type="ORF">LPTSP3_g15750</name>
</gene>
<name>A0ABM7UIR3_9LEPT</name>
<keyword evidence="4" id="KW-1133">Transmembrane helix</keyword>
<dbReference type="InterPro" id="IPR051310">
    <property type="entry name" value="MCP_chemotaxis"/>
</dbReference>
<feature type="transmembrane region" description="Helical" evidence="4">
    <location>
        <begin position="12"/>
        <end position="31"/>
    </location>
</feature>
<evidence type="ECO:0000259" key="5">
    <source>
        <dbReference type="PROSITE" id="PS50111"/>
    </source>
</evidence>
<dbReference type="Pfam" id="PF00015">
    <property type="entry name" value="MCPsignal"/>
    <property type="match status" value="1"/>
</dbReference>
<reference evidence="7 8" key="1">
    <citation type="submission" date="2021-08" db="EMBL/GenBank/DDBJ databases">
        <title>Complete genome sequence of Leptospira kobayashii strain E30.</title>
        <authorList>
            <person name="Nakao R."/>
            <person name="Nakamura S."/>
            <person name="Masuzawa T."/>
            <person name="Koizumi N."/>
        </authorList>
    </citation>
    <scope>NUCLEOTIDE SEQUENCE [LARGE SCALE GENOMIC DNA]</scope>
    <source>
        <strain evidence="7 8">E30</strain>
    </source>
</reference>
<keyword evidence="4" id="KW-0812">Transmembrane</keyword>
<feature type="transmembrane region" description="Helical" evidence="4">
    <location>
        <begin position="189"/>
        <end position="208"/>
    </location>
</feature>
<keyword evidence="3" id="KW-0807">Transducer</keyword>
<dbReference type="RefSeq" id="WP_109019633.1">
    <property type="nucleotide sequence ID" value="NZ_AP025028.1"/>
</dbReference>
<evidence type="ECO:0000259" key="6">
    <source>
        <dbReference type="PROSITE" id="PS50885"/>
    </source>
</evidence>
<dbReference type="CDD" id="cd06225">
    <property type="entry name" value="HAMP"/>
    <property type="match status" value="1"/>
</dbReference>
<dbReference type="InterPro" id="IPR024478">
    <property type="entry name" value="HlyB_4HB_MCP"/>
</dbReference>
<dbReference type="PROSITE" id="PS50885">
    <property type="entry name" value="HAMP"/>
    <property type="match status" value="1"/>
</dbReference>
<evidence type="ECO:0000313" key="7">
    <source>
        <dbReference type="EMBL" id="BDA78645.1"/>
    </source>
</evidence>
<dbReference type="SMART" id="SM00283">
    <property type="entry name" value="MA"/>
    <property type="match status" value="1"/>
</dbReference>
<dbReference type="InterPro" id="IPR004089">
    <property type="entry name" value="MCPsignal_dom"/>
</dbReference>
<dbReference type="PANTHER" id="PTHR43531">
    <property type="entry name" value="PROTEIN ICFG"/>
    <property type="match status" value="1"/>
</dbReference>
<evidence type="ECO:0000313" key="8">
    <source>
        <dbReference type="Proteomes" id="UP000245263"/>
    </source>
</evidence>
<organism evidence="7 8">
    <name type="scientific">Leptospira kobayashii</name>
    <dbReference type="NCBI Taxonomy" id="1917830"/>
    <lineage>
        <taxon>Bacteria</taxon>
        <taxon>Pseudomonadati</taxon>
        <taxon>Spirochaetota</taxon>
        <taxon>Spirochaetia</taxon>
        <taxon>Leptospirales</taxon>
        <taxon>Leptospiraceae</taxon>
        <taxon>Leptospira</taxon>
    </lineage>
</organism>
<dbReference type="Proteomes" id="UP000245263">
    <property type="component" value="Chromosome 1"/>
</dbReference>
<keyword evidence="8" id="KW-1185">Reference proteome</keyword>
<evidence type="ECO:0000256" key="1">
    <source>
        <dbReference type="ARBA" id="ARBA00022500"/>
    </source>
</evidence>
<keyword evidence="4" id="KW-0472">Membrane</keyword>
<feature type="domain" description="HAMP" evidence="6">
    <location>
        <begin position="210"/>
        <end position="262"/>
    </location>
</feature>
<proteinExistence type="inferred from homology"/>
<dbReference type="SUPFAM" id="SSF58104">
    <property type="entry name" value="Methyl-accepting chemotaxis protein (MCP) signaling domain"/>
    <property type="match status" value="2"/>
</dbReference>
<dbReference type="Pfam" id="PF12729">
    <property type="entry name" value="4HB_MCP_1"/>
    <property type="match status" value="1"/>
</dbReference>
<dbReference type="InterPro" id="IPR047347">
    <property type="entry name" value="YvaQ-like_sensor"/>
</dbReference>